<dbReference type="Gene3D" id="3.40.50.720">
    <property type="entry name" value="NAD(P)-binding Rossmann-like Domain"/>
    <property type="match status" value="1"/>
</dbReference>
<dbReference type="RefSeq" id="WP_045096651.1">
    <property type="nucleotide sequence ID" value="NZ_LN614827.1"/>
</dbReference>
<gene>
    <name evidence="3" type="primary">ykvO</name>
    <name evidence="3" type="ORF">LFA_2949</name>
</gene>
<dbReference type="SUPFAM" id="SSF51735">
    <property type="entry name" value="NAD(P)-binding Rossmann-fold domains"/>
    <property type="match status" value="1"/>
</dbReference>
<dbReference type="PROSITE" id="PS00061">
    <property type="entry name" value="ADH_SHORT"/>
    <property type="match status" value="1"/>
</dbReference>
<dbReference type="PRINTS" id="PR00080">
    <property type="entry name" value="SDRFAMILY"/>
</dbReference>
<dbReference type="InterPro" id="IPR020904">
    <property type="entry name" value="Sc_DH/Rdtase_CS"/>
</dbReference>
<dbReference type="InterPro" id="IPR002347">
    <property type="entry name" value="SDR_fam"/>
</dbReference>
<dbReference type="EMBL" id="LN614827">
    <property type="protein sequence ID" value="CEG58304.1"/>
    <property type="molecule type" value="Genomic_DNA"/>
</dbReference>
<dbReference type="HOGENOM" id="CLU_010194_1_0_6"/>
<dbReference type="CDD" id="cd05233">
    <property type="entry name" value="SDR_c"/>
    <property type="match status" value="1"/>
</dbReference>
<reference evidence="4" key="1">
    <citation type="submission" date="2014-09" db="EMBL/GenBank/DDBJ databases">
        <authorList>
            <person name="Gomez-Valero L."/>
        </authorList>
    </citation>
    <scope>NUCLEOTIDE SEQUENCE [LARGE SCALE GENOMIC DNA]</scope>
    <source>
        <strain evidence="4">ATCC700992</strain>
    </source>
</reference>
<accession>A0A098G8J5</accession>
<keyword evidence="4" id="KW-1185">Reference proteome</keyword>
<dbReference type="Pfam" id="PF13561">
    <property type="entry name" value="adh_short_C2"/>
    <property type="match status" value="1"/>
</dbReference>
<dbReference type="InterPro" id="IPR036291">
    <property type="entry name" value="NAD(P)-bd_dom_sf"/>
</dbReference>
<evidence type="ECO:0000313" key="3">
    <source>
        <dbReference type="EMBL" id="CEG58304.1"/>
    </source>
</evidence>
<evidence type="ECO:0000313" key="4">
    <source>
        <dbReference type="Proteomes" id="UP000032430"/>
    </source>
</evidence>
<dbReference type="PRINTS" id="PR00081">
    <property type="entry name" value="GDHRDH"/>
</dbReference>
<dbReference type="GO" id="GO:0016491">
    <property type="term" value="F:oxidoreductase activity"/>
    <property type="evidence" value="ECO:0007669"/>
    <property type="project" value="UniProtKB-KW"/>
</dbReference>
<evidence type="ECO:0000256" key="1">
    <source>
        <dbReference type="ARBA" id="ARBA00006484"/>
    </source>
</evidence>
<name>A0A098G8J5_9GAMM</name>
<evidence type="ECO:0000256" key="2">
    <source>
        <dbReference type="ARBA" id="ARBA00023002"/>
    </source>
</evidence>
<dbReference type="KEGG" id="lfa:LFA_2949"/>
<dbReference type="NCBIfam" id="NF005559">
    <property type="entry name" value="PRK07231.1"/>
    <property type="match status" value="1"/>
</dbReference>
<dbReference type="Proteomes" id="UP000032430">
    <property type="component" value="Chromosome I"/>
</dbReference>
<comment type="similarity">
    <text evidence="1">Belongs to the short-chain dehydrogenases/reductases (SDR) family.</text>
</comment>
<dbReference type="AlphaFoldDB" id="A0A098G8J5"/>
<keyword evidence="2 3" id="KW-0560">Oxidoreductase</keyword>
<protein>
    <submittedName>
        <fullName evidence="3">Uncharacterized oxidoreductase YkvO</fullName>
        <ecNumber evidence="3">1.-.-.-</ecNumber>
    </submittedName>
</protein>
<proteinExistence type="inferred from homology"/>
<organism evidence="3 4">
    <name type="scientific">Legionella fallonii LLAP-10</name>
    <dbReference type="NCBI Taxonomy" id="1212491"/>
    <lineage>
        <taxon>Bacteria</taxon>
        <taxon>Pseudomonadati</taxon>
        <taxon>Pseudomonadota</taxon>
        <taxon>Gammaproteobacteria</taxon>
        <taxon>Legionellales</taxon>
        <taxon>Legionellaceae</taxon>
        <taxon>Legionella</taxon>
    </lineage>
</organism>
<dbReference type="PANTHER" id="PTHR43669">
    <property type="entry name" value="5-KETO-D-GLUCONATE 5-REDUCTASE"/>
    <property type="match status" value="1"/>
</dbReference>
<dbReference type="EC" id="1.-.-.-" evidence="3"/>
<dbReference type="STRING" id="1212491.LFA_2949"/>
<dbReference type="PANTHER" id="PTHR43669:SF3">
    <property type="entry name" value="ALCOHOL DEHYDROGENASE, PUTATIVE (AFU_ORTHOLOGUE AFUA_3G03445)-RELATED"/>
    <property type="match status" value="1"/>
</dbReference>
<sequence>MKKLEGKVSVITGGTSGIGLATAKLFFEEGASVVIVGRDSKTLQAAKDELGDKVLALQADVAKLLDLDRVFAEIKSTFGRIDVLFANAGIANFVPLSEVNEDFFDKMMDVNVKGLFFTVQKSIPLMRKGSSIILTSSSLQQRALPGGSVYSASKAAVRSFGRGFAADLVDKGIRVNVISPGPVETPIYKKMGLSEEKLNMMSQKMTERVPLKRMGHPDELAKAALFLASDDSDFIFGAELCVDGGVAQL</sequence>
<dbReference type="OrthoDB" id="9787298at2"/>
<dbReference type="FunFam" id="3.40.50.720:FF:000084">
    <property type="entry name" value="Short-chain dehydrogenase reductase"/>
    <property type="match status" value="1"/>
</dbReference>